<comment type="caution">
    <text evidence="1">The sequence shown here is derived from an EMBL/GenBank/DDBJ whole genome shotgun (WGS) entry which is preliminary data.</text>
</comment>
<dbReference type="HOGENOM" id="CLU_139195_0_0_10"/>
<dbReference type="AlphaFoldDB" id="C2G4G3"/>
<dbReference type="Proteomes" id="UP000006241">
    <property type="component" value="Unassembled WGS sequence"/>
</dbReference>
<protein>
    <submittedName>
        <fullName evidence="1">Uncharacterized protein</fullName>
    </submittedName>
</protein>
<sequence>MVIPIFFECVELFNKSQLSVSYWKDEENWMTLSNESNVIAYIWHKYPLIFVDEKFITMVKDVITDQNNLILISASDLNQNIFKVEEEFHLIDFEFGFNKMSFSAEDFWYYTNDTV</sequence>
<accession>C2G4G3</accession>
<name>C2G4G3_SPHSI</name>
<evidence type="ECO:0000313" key="2">
    <source>
        <dbReference type="Proteomes" id="UP000006241"/>
    </source>
</evidence>
<dbReference type="RefSeq" id="WP_003004254.1">
    <property type="nucleotide sequence ID" value="NZ_GG668630.1"/>
</dbReference>
<organism evidence="1 2">
    <name type="scientific">Sphingobacterium spiritivorum ATCC 33300</name>
    <dbReference type="NCBI Taxonomy" id="525372"/>
    <lineage>
        <taxon>Bacteria</taxon>
        <taxon>Pseudomonadati</taxon>
        <taxon>Bacteroidota</taxon>
        <taxon>Sphingobacteriia</taxon>
        <taxon>Sphingobacteriales</taxon>
        <taxon>Sphingobacteriaceae</taxon>
        <taxon>Sphingobacterium</taxon>
    </lineage>
</organism>
<gene>
    <name evidence="1" type="ORF">HMPREF0765_4469</name>
</gene>
<evidence type="ECO:0000313" key="1">
    <source>
        <dbReference type="EMBL" id="EEI89964.1"/>
    </source>
</evidence>
<reference evidence="1 2" key="1">
    <citation type="submission" date="2009-01" db="EMBL/GenBank/DDBJ databases">
        <authorList>
            <person name="Qin X."/>
            <person name="Bachman B."/>
            <person name="Battles P."/>
            <person name="Bell A."/>
            <person name="Bess C."/>
            <person name="Bickham C."/>
            <person name="Chaboub L."/>
            <person name="Chen D."/>
            <person name="Coyle M."/>
            <person name="Deiros D.R."/>
            <person name="Dinh H."/>
            <person name="Forbes L."/>
            <person name="Fowler G."/>
            <person name="Francisco L."/>
            <person name="Fu Q."/>
            <person name="Gubbala S."/>
            <person name="Hale W."/>
            <person name="Han Y."/>
            <person name="Hemphill L."/>
            <person name="Highlander S.K."/>
            <person name="Hirani K."/>
            <person name="Hogues M."/>
            <person name="Jackson L."/>
            <person name="Jakkamsetti A."/>
            <person name="Javaid M."/>
            <person name="Jiang H."/>
            <person name="Korchina V."/>
            <person name="Kovar C."/>
            <person name="Lara F."/>
            <person name="Lee S."/>
            <person name="Mata R."/>
            <person name="Mathew T."/>
            <person name="Moen C."/>
            <person name="Morales K."/>
            <person name="Munidasa M."/>
            <person name="Nazareth L."/>
            <person name="Ngo R."/>
            <person name="Nguyen L."/>
            <person name="Okwuonu G."/>
            <person name="Ongeri F."/>
            <person name="Patil S."/>
            <person name="Petrosino J."/>
            <person name="Pham C."/>
            <person name="Pham P."/>
            <person name="Pu L.-L."/>
            <person name="Puazo M."/>
            <person name="Raj R."/>
            <person name="Reid J."/>
            <person name="Rouhana J."/>
            <person name="Saada N."/>
            <person name="Shang Y."/>
            <person name="Simmons D."/>
            <person name="Thornton R."/>
            <person name="Warren J."/>
            <person name="Weissenberger G."/>
            <person name="Zhang J."/>
            <person name="Zhang L."/>
            <person name="Zhou C."/>
            <person name="Zhu D."/>
            <person name="Muzny D."/>
            <person name="Worley K."/>
            <person name="Gibbs R."/>
        </authorList>
    </citation>
    <scope>NUCLEOTIDE SEQUENCE [LARGE SCALE GENOMIC DNA]</scope>
    <source>
        <strain evidence="1 2">ATCC 33300</strain>
    </source>
</reference>
<proteinExistence type="predicted"/>
<dbReference type="EMBL" id="ACHB01000097">
    <property type="protein sequence ID" value="EEI89964.1"/>
    <property type="molecule type" value="Genomic_DNA"/>
</dbReference>